<reference evidence="2" key="1">
    <citation type="journal article" date="2023" name="Int. J. Syst. Evol. Microbiol.">
        <title>Mesoterricola silvestris gen. nov., sp. nov., Mesoterricola sediminis sp. nov., Geothrix oryzae sp. nov., Geothrix edaphica sp. nov., Geothrix rubra sp. nov., and Geothrix limicola sp. nov., six novel members of Acidobacteriota isolated from soils.</title>
        <authorList>
            <person name="Itoh H."/>
            <person name="Sugisawa Y."/>
            <person name="Mise K."/>
            <person name="Xu Z."/>
            <person name="Kuniyasu M."/>
            <person name="Ushijima N."/>
            <person name="Kawano K."/>
            <person name="Kobayashi E."/>
            <person name="Shiratori Y."/>
            <person name="Masuda Y."/>
            <person name="Senoo K."/>
        </authorList>
    </citation>
    <scope>NUCLEOTIDE SEQUENCE [LARGE SCALE GENOMIC DNA]</scope>
    <source>
        <strain evidence="2">W79</strain>
    </source>
</reference>
<protein>
    <submittedName>
        <fullName evidence="1">Uncharacterized protein</fullName>
    </submittedName>
</protein>
<organism evidence="1 2">
    <name type="scientific">Mesoterricola silvestris</name>
    <dbReference type="NCBI Taxonomy" id="2927979"/>
    <lineage>
        <taxon>Bacteria</taxon>
        <taxon>Pseudomonadati</taxon>
        <taxon>Acidobacteriota</taxon>
        <taxon>Holophagae</taxon>
        <taxon>Holophagales</taxon>
        <taxon>Holophagaceae</taxon>
        <taxon>Mesoterricola</taxon>
    </lineage>
</organism>
<dbReference type="Proteomes" id="UP001238179">
    <property type="component" value="Chromosome"/>
</dbReference>
<proteinExistence type="predicted"/>
<evidence type="ECO:0000313" key="2">
    <source>
        <dbReference type="Proteomes" id="UP001238179"/>
    </source>
</evidence>
<dbReference type="KEGG" id="msil:METEAL_02020"/>
<accession>A0AA48H332</accession>
<dbReference type="AlphaFoldDB" id="A0AA48H332"/>
<keyword evidence="2" id="KW-1185">Reference proteome</keyword>
<evidence type="ECO:0000313" key="1">
    <source>
        <dbReference type="EMBL" id="BDU71028.1"/>
    </source>
</evidence>
<sequence length="226" mass="25896">MRLPYFLSLAISSLLGAQIPFGELAPMDREEAQRIVDKADFAFQTRTRPVQVRSATMEKIFDHPRMSMALWRYCGFVPGFFGFACPDGSWTLDDTRGLTGRLRCVLWKPGFRVYLVEGRAEAGRLKTPFAVGARMAVAYRYWDSPQGFETHLQTWTALDSAVLGIVARPFQGYIRHRQDEFIAYINGNIATFGQFAERDPGEFREPIRREGDPVAIRDFDLLFPRR</sequence>
<dbReference type="EMBL" id="AP027080">
    <property type="protein sequence ID" value="BDU71028.1"/>
    <property type="molecule type" value="Genomic_DNA"/>
</dbReference>
<dbReference type="RefSeq" id="WP_316413924.1">
    <property type="nucleotide sequence ID" value="NZ_AP027080.1"/>
</dbReference>
<name>A0AA48H332_9BACT</name>
<gene>
    <name evidence="1" type="ORF">METEAL_02020</name>
</gene>